<reference evidence="1" key="1">
    <citation type="journal article" date="2020" name="Stud. Mycol.">
        <title>101 Dothideomycetes genomes: a test case for predicting lifestyles and emergence of pathogens.</title>
        <authorList>
            <person name="Haridas S."/>
            <person name="Albert R."/>
            <person name="Binder M."/>
            <person name="Bloem J."/>
            <person name="Labutti K."/>
            <person name="Salamov A."/>
            <person name="Andreopoulos B."/>
            <person name="Baker S."/>
            <person name="Barry K."/>
            <person name="Bills G."/>
            <person name="Bluhm B."/>
            <person name="Cannon C."/>
            <person name="Castanera R."/>
            <person name="Culley D."/>
            <person name="Daum C."/>
            <person name="Ezra D."/>
            <person name="Gonzalez J."/>
            <person name="Henrissat B."/>
            <person name="Kuo A."/>
            <person name="Liang C."/>
            <person name="Lipzen A."/>
            <person name="Lutzoni F."/>
            <person name="Magnuson J."/>
            <person name="Mondo S."/>
            <person name="Nolan M."/>
            <person name="Ohm R."/>
            <person name="Pangilinan J."/>
            <person name="Park H.-J."/>
            <person name="Ramirez L."/>
            <person name="Alfaro M."/>
            <person name="Sun H."/>
            <person name="Tritt A."/>
            <person name="Yoshinaga Y."/>
            <person name="Zwiers L.-H."/>
            <person name="Turgeon B."/>
            <person name="Goodwin S."/>
            <person name="Spatafora J."/>
            <person name="Crous P."/>
            <person name="Grigoriev I."/>
        </authorList>
    </citation>
    <scope>NUCLEOTIDE SEQUENCE</scope>
    <source>
        <strain evidence="1">CBS 525.71</strain>
    </source>
</reference>
<keyword evidence="2" id="KW-1185">Reference proteome</keyword>
<proteinExistence type="predicted"/>
<accession>A0ACB6S8E1</accession>
<evidence type="ECO:0000313" key="2">
    <source>
        <dbReference type="Proteomes" id="UP000799754"/>
    </source>
</evidence>
<sequence length="228" mass="25421">MDDPNPEEPPPSYQSTPTTPIAAPSALNLRHGSSTQSQQLPRLAVNADIPLSFDCQWRAYFDKSAGSIRTQLSGAHTLLWRTNEAKYSVLKGWVDDVIVKQHPAVKQYDLQAIVYPAGQQARFKKVESFHKVVHPDRSMLVVTELMKKLGYEHPGKEIAVDFELTVVLATPPAPVIPTGSSIQRQSATVGPRIVDLLATEGPRTGVTNHWRYCSPYCRNYQLTCWVDL</sequence>
<protein>
    <submittedName>
        <fullName evidence="1">Uncharacterized protein</fullName>
    </submittedName>
</protein>
<evidence type="ECO:0000313" key="1">
    <source>
        <dbReference type="EMBL" id="KAF2630540.1"/>
    </source>
</evidence>
<dbReference type="EMBL" id="MU006707">
    <property type="protein sequence ID" value="KAF2630540.1"/>
    <property type="molecule type" value="Genomic_DNA"/>
</dbReference>
<organism evidence="1 2">
    <name type="scientific">Macroventuria anomochaeta</name>
    <dbReference type="NCBI Taxonomy" id="301207"/>
    <lineage>
        <taxon>Eukaryota</taxon>
        <taxon>Fungi</taxon>
        <taxon>Dikarya</taxon>
        <taxon>Ascomycota</taxon>
        <taxon>Pezizomycotina</taxon>
        <taxon>Dothideomycetes</taxon>
        <taxon>Pleosporomycetidae</taxon>
        <taxon>Pleosporales</taxon>
        <taxon>Pleosporineae</taxon>
        <taxon>Didymellaceae</taxon>
        <taxon>Macroventuria</taxon>
    </lineage>
</organism>
<name>A0ACB6S8E1_9PLEO</name>
<dbReference type="Proteomes" id="UP000799754">
    <property type="component" value="Unassembled WGS sequence"/>
</dbReference>
<comment type="caution">
    <text evidence="1">The sequence shown here is derived from an EMBL/GenBank/DDBJ whole genome shotgun (WGS) entry which is preliminary data.</text>
</comment>
<gene>
    <name evidence="1" type="ORF">BU25DRAFT_456262</name>
</gene>